<dbReference type="InterPro" id="IPR018376">
    <property type="entry name" value="Enoyl-CoA_hyd/isom_CS"/>
</dbReference>
<dbReference type="SUPFAM" id="SSF52096">
    <property type="entry name" value="ClpP/crotonase"/>
    <property type="match status" value="1"/>
</dbReference>
<dbReference type="Pfam" id="PF00378">
    <property type="entry name" value="ECH_1"/>
    <property type="match status" value="1"/>
</dbReference>
<dbReference type="RefSeq" id="WP_062611723.1">
    <property type="nucleotide sequence ID" value="NZ_FCOX02000086.1"/>
</dbReference>
<dbReference type="OrthoDB" id="9148881at2"/>
<keyword evidence="5" id="KW-1185">Reference proteome</keyword>
<name>A0A158EFJ3_9BURK</name>
<dbReference type="PANTHER" id="PTHR11941">
    <property type="entry name" value="ENOYL-COA HYDRATASE-RELATED"/>
    <property type="match status" value="1"/>
</dbReference>
<dbReference type="PANTHER" id="PTHR11941:SF54">
    <property type="entry name" value="ENOYL-COA HYDRATASE, MITOCHONDRIAL"/>
    <property type="match status" value="1"/>
</dbReference>
<reference evidence="4" key="1">
    <citation type="submission" date="2016-01" db="EMBL/GenBank/DDBJ databases">
        <authorList>
            <person name="Peeters C."/>
        </authorList>
    </citation>
    <scope>NUCLEOTIDE SEQUENCE</scope>
    <source>
        <strain evidence="4">LMG 29321</strain>
    </source>
</reference>
<comment type="similarity">
    <text evidence="1 3">Belongs to the enoyl-CoA hydratase/isomerase family.</text>
</comment>
<dbReference type="Gene3D" id="1.10.12.10">
    <property type="entry name" value="Lyase 2-enoyl-coa Hydratase, Chain A, domain 2"/>
    <property type="match status" value="1"/>
</dbReference>
<evidence type="ECO:0000313" key="5">
    <source>
        <dbReference type="Proteomes" id="UP000071859"/>
    </source>
</evidence>
<organism evidence="4 5">
    <name type="scientific">Caballeronia calidae</name>
    <dbReference type="NCBI Taxonomy" id="1777139"/>
    <lineage>
        <taxon>Bacteria</taxon>
        <taxon>Pseudomonadati</taxon>
        <taxon>Pseudomonadota</taxon>
        <taxon>Betaproteobacteria</taxon>
        <taxon>Burkholderiales</taxon>
        <taxon>Burkholderiaceae</taxon>
        <taxon>Caballeronia</taxon>
    </lineage>
</organism>
<keyword evidence="2" id="KW-0456">Lyase</keyword>
<dbReference type="PROSITE" id="PS00166">
    <property type="entry name" value="ENOYL_COA_HYDRATASE"/>
    <property type="match status" value="1"/>
</dbReference>
<comment type="caution">
    <text evidence="4">The sequence shown here is derived from an EMBL/GenBank/DDBJ whole genome shotgun (WGS) entry which is preliminary data.</text>
</comment>
<accession>A0A158EFJ3</accession>
<dbReference type="CDD" id="cd06558">
    <property type="entry name" value="crotonase-like"/>
    <property type="match status" value="1"/>
</dbReference>
<protein>
    <submittedName>
        <fullName evidence="4">Short chain enoyl-CoA hydratase</fullName>
    </submittedName>
</protein>
<dbReference type="InterPro" id="IPR001753">
    <property type="entry name" value="Enoyl-CoA_hydra/iso"/>
</dbReference>
<dbReference type="Proteomes" id="UP000071859">
    <property type="component" value="Unassembled WGS sequence"/>
</dbReference>
<dbReference type="AlphaFoldDB" id="A0A158EFJ3"/>
<dbReference type="EMBL" id="FCOX02000086">
    <property type="protein sequence ID" value="SAL05618.1"/>
    <property type="molecule type" value="Genomic_DNA"/>
</dbReference>
<evidence type="ECO:0000256" key="1">
    <source>
        <dbReference type="ARBA" id="ARBA00005254"/>
    </source>
</evidence>
<evidence type="ECO:0000256" key="3">
    <source>
        <dbReference type="RuleBase" id="RU003707"/>
    </source>
</evidence>
<sequence>MDIEQRVEAQGQVKVYREGSVARVVIENEARRNALTLEMKRQFLHAFAELEGDTGVRCVILTGAGIKSFISGADISEFDKARADPTSEAKYIELAKSVTLAPVKTSKPTIARIRGACAGGGLQLAVACDVRIASEDAFFIMPAAKLGIGYPYVGMSLFMSLLGRARVADLFLSGRRVSAAEALEIGLVDFVVANDFLDGFVADYADKVSSNAPLSLALIKRSIHEIAGTESGSPSAEIDALMEACANSVDAIEGRRAFAEKRKANFQGR</sequence>
<evidence type="ECO:0000256" key="2">
    <source>
        <dbReference type="ARBA" id="ARBA00023239"/>
    </source>
</evidence>
<gene>
    <name evidence="4" type="ORF">AWB78_07602</name>
</gene>
<evidence type="ECO:0000313" key="4">
    <source>
        <dbReference type="EMBL" id="SAL05618.1"/>
    </source>
</evidence>
<proteinExistence type="inferred from homology"/>
<dbReference type="Gene3D" id="3.90.226.10">
    <property type="entry name" value="2-enoyl-CoA Hydratase, Chain A, domain 1"/>
    <property type="match status" value="1"/>
</dbReference>
<dbReference type="InterPro" id="IPR029045">
    <property type="entry name" value="ClpP/crotonase-like_dom_sf"/>
</dbReference>
<dbReference type="InterPro" id="IPR014748">
    <property type="entry name" value="Enoyl-CoA_hydra_C"/>
</dbReference>
<dbReference type="GO" id="GO:0016829">
    <property type="term" value="F:lyase activity"/>
    <property type="evidence" value="ECO:0007669"/>
    <property type="project" value="UniProtKB-KW"/>
</dbReference>
<dbReference type="GO" id="GO:0006635">
    <property type="term" value="P:fatty acid beta-oxidation"/>
    <property type="evidence" value="ECO:0007669"/>
    <property type="project" value="TreeGrafter"/>
</dbReference>